<comment type="caution">
    <text evidence="3">The sequence shown here is derived from an EMBL/GenBank/DDBJ whole genome shotgun (WGS) entry which is preliminary data.</text>
</comment>
<evidence type="ECO:0000256" key="2">
    <source>
        <dbReference type="RuleBase" id="RU004429"/>
    </source>
</evidence>
<accession>A0ABS5HG17</accession>
<organism evidence="3 4">
    <name type="scientific">Campylobacter anatolicus</name>
    <dbReference type="NCBI Taxonomy" id="2829105"/>
    <lineage>
        <taxon>Bacteria</taxon>
        <taxon>Pseudomonadati</taxon>
        <taxon>Campylobacterota</taxon>
        <taxon>Epsilonproteobacteria</taxon>
        <taxon>Campylobacterales</taxon>
        <taxon>Campylobacteraceae</taxon>
        <taxon>Campylobacter</taxon>
    </lineage>
</organism>
<keyword evidence="2" id="KW-0472">Membrane</keyword>
<keyword evidence="2" id="KW-0520">NAD</keyword>
<dbReference type="InterPro" id="IPR042106">
    <property type="entry name" value="Nuo/plastoQ_OxRdtase_6_NuoJ"/>
</dbReference>
<comment type="catalytic activity">
    <reaction evidence="2">
        <text>a quinone + NADH + 5 H(+)(in) = a quinol + NAD(+) + 4 H(+)(out)</text>
        <dbReference type="Rhea" id="RHEA:57888"/>
        <dbReference type="ChEBI" id="CHEBI:15378"/>
        <dbReference type="ChEBI" id="CHEBI:24646"/>
        <dbReference type="ChEBI" id="CHEBI:57540"/>
        <dbReference type="ChEBI" id="CHEBI:57945"/>
        <dbReference type="ChEBI" id="CHEBI:132124"/>
    </reaction>
</comment>
<dbReference type="EMBL" id="JAGSSW010000001">
    <property type="protein sequence ID" value="MBR8463224.1"/>
    <property type="molecule type" value="Genomic_DNA"/>
</dbReference>
<dbReference type="Pfam" id="PF00499">
    <property type="entry name" value="Oxidored_q3"/>
    <property type="match status" value="1"/>
</dbReference>
<comment type="function">
    <text evidence="2">NDH-1 shuttles electrons from NADH, via FMN and iron-sulfur (Fe-S) centers, to quinones in the respiratory chain. Couples the redox reaction to proton translocation (for every two electrons transferred, four hydrogen ions are translocated across the cytoplasmic membrane), and thus conserves the redox energy in a proton gradient.</text>
</comment>
<keyword evidence="2" id="KW-1133">Transmembrane helix</keyword>
<feature type="transmembrane region" description="Helical" evidence="2">
    <location>
        <begin position="141"/>
        <end position="163"/>
    </location>
</feature>
<proteinExistence type="inferred from homology"/>
<protein>
    <recommendedName>
        <fullName evidence="2">NADH-quinone oxidoreductase subunit J</fullName>
        <ecNumber evidence="2">7.1.1.-</ecNumber>
    </recommendedName>
</protein>
<dbReference type="InterPro" id="IPR001457">
    <property type="entry name" value="NADH_UbQ/plastoQ_OxRdtase_su6"/>
</dbReference>
<keyword evidence="4" id="KW-1185">Reference proteome</keyword>
<dbReference type="Gene3D" id="1.20.120.1200">
    <property type="entry name" value="NADH-ubiquinone/plastoquinone oxidoreductase chain 6, subunit NuoJ"/>
    <property type="match status" value="1"/>
</dbReference>
<dbReference type="NCBIfam" id="NF005167">
    <property type="entry name" value="PRK06638.2-2"/>
    <property type="match status" value="1"/>
</dbReference>
<feature type="transmembrane region" description="Helical" evidence="2">
    <location>
        <begin position="93"/>
        <end position="114"/>
    </location>
</feature>
<dbReference type="PANTHER" id="PTHR33269:SF17">
    <property type="entry name" value="NADH-UBIQUINONE OXIDOREDUCTASE CHAIN 6"/>
    <property type="match status" value="1"/>
</dbReference>
<reference evidence="3 4" key="1">
    <citation type="submission" date="2021-04" db="EMBL/GenBank/DDBJ databases">
        <title>Molecular and phenotypic characterization and identification of bacterial isolates recovered from the Anatolian ground squirrels (Spermophilus xanthoprymnus) and which have the potential to form a new species in the Campylobacter genus.</title>
        <authorList>
            <person name="Aydin F."/>
            <person name="Abay S."/>
            <person name="Kayman T."/>
            <person name="Karakaya E."/>
            <person name="Mustak H.K."/>
            <person name="Mustak I.B."/>
            <person name="Bilgin N."/>
            <person name="Duzler A."/>
            <person name="Sahin O."/>
            <person name="Guran O."/>
            <person name="Saticioglu I.B."/>
        </authorList>
    </citation>
    <scope>NUCLEOTIDE SEQUENCE [LARGE SCALE GENOMIC DNA]</scope>
    <source>
        <strain evidence="4">faydin-G24</strain>
    </source>
</reference>
<evidence type="ECO:0000313" key="4">
    <source>
        <dbReference type="Proteomes" id="UP000682951"/>
    </source>
</evidence>
<feature type="transmembrane region" description="Helical" evidence="2">
    <location>
        <begin position="28"/>
        <end position="48"/>
    </location>
</feature>
<evidence type="ECO:0000313" key="3">
    <source>
        <dbReference type="EMBL" id="MBR8463224.1"/>
    </source>
</evidence>
<name>A0ABS5HG17_9BACT</name>
<dbReference type="EC" id="7.1.1.-" evidence="2"/>
<keyword evidence="3" id="KW-0560">Oxidoreductase</keyword>
<comment type="subcellular location">
    <subcellularLocation>
        <location evidence="2">Cell membrane</location>
        <topology evidence="2">Multi-pass membrane protein</topology>
    </subcellularLocation>
</comment>
<keyword evidence="2" id="KW-0812">Transmembrane</keyword>
<feature type="transmembrane region" description="Helical" evidence="2">
    <location>
        <begin position="54"/>
        <end position="72"/>
    </location>
</feature>
<dbReference type="PANTHER" id="PTHR33269">
    <property type="entry name" value="NADH-UBIQUINONE OXIDOREDUCTASE CHAIN 6"/>
    <property type="match status" value="1"/>
</dbReference>
<dbReference type="GO" id="GO:0016491">
    <property type="term" value="F:oxidoreductase activity"/>
    <property type="evidence" value="ECO:0007669"/>
    <property type="project" value="UniProtKB-KW"/>
</dbReference>
<keyword evidence="2" id="KW-1003">Cell membrane</keyword>
<dbReference type="RefSeq" id="WP_212141526.1">
    <property type="nucleotide sequence ID" value="NZ_JAGSSW010000001.1"/>
</dbReference>
<gene>
    <name evidence="3" type="ORF">KDD93_01365</name>
</gene>
<sequence>MFEVVAFYLFSTLSIACFAFSVFSKNILYAMSALSGGMIFISALFFLLGAEFLGVVQIIVYTGAVMVLYAFSMMFFDVSKDVDDAKSSSAKRLIYTLSTFIALILVVVFCAPIIGKDLSNELDIQNLGNIELIGLMLFSKYLLVFEMTAVMLLVAMVAGIVLVHKDMDAISTDMQEII</sequence>
<evidence type="ECO:0000256" key="1">
    <source>
        <dbReference type="ARBA" id="ARBA00005698"/>
    </source>
</evidence>
<keyword evidence="2" id="KW-0874">Quinone</keyword>
<feature type="transmembrane region" description="Helical" evidence="2">
    <location>
        <begin position="6"/>
        <end position="23"/>
    </location>
</feature>
<dbReference type="Proteomes" id="UP000682951">
    <property type="component" value="Unassembled WGS sequence"/>
</dbReference>
<comment type="similarity">
    <text evidence="1 2">Belongs to the complex I subunit 6 family.</text>
</comment>